<reference evidence="2 3" key="1">
    <citation type="journal article" date="2019" name="Nat. Ecol. Evol.">
        <title>Megaphylogeny resolves global patterns of mushroom evolution.</title>
        <authorList>
            <person name="Varga T."/>
            <person name="Krizsan K."/>
            <person name="Foldi C."/>
            <person name="Dima B."/>
            <person name="Sanchez-Garcia M."/>
            <person name="Sanchez-Ramirez S."/>
            <person name="Szollosi G.J."/>
            <person name="Szarkandi J.G."/>
            <person name="Papp V."/>
            <person name="Albert L."/>
            <person name="Andreopoulos W."/>
            <person name="Angelini C."/>
            <person name="Antonin V."/>
            <person name="Barry K.W."/>
            <person name="Bougher N.L."/>
            <person name="Buchanan P."/>
            <person name="Buyck B."/>
            <person name="Bense V."/>
            <person name="Catcheside P."/>
            <person name="Chovatia M."/>
            <person name="Cooper J."/>
            <person name="Damon W."/>
            <person name="Desjardin D."/>
            <person name="Finy P."/>
            <person name="Geml J."/>
            <person name="Haridas S."/>
            <person name="Hughes K."/>
            <person name="Justo A."/>
            <person name="Karasinski D."/>
            <person name="Kautmanova I."/>
            <person name="Kiss B."/>
            <person name="Kocsube S."/>
            <person name="Kotiranta H."/>
            <person name="LaButti K.M."/>
            <person name="Lechner B.E."/>
            <person name="Liimatainen K."/>
            <person name="Lipzen A."/>
            <person name="Lukacs Z."/>
            <person name="Mihaltcheva S."/>
            <person name="Morgado L.N."/>
            <person name="Niskanen T."/>
            <person name="Noordeloos M.E."/>
            <person name="Ohm R.A."/>
            <person name="Ortiz-Santana B."/>
            <person name="Ovrebo C."/>
            <person name="Racz N."/>
            <person name="Riley R."/>
            <person name="Savchenko A."/>
            <person name="Shiryaev A."/>
            <person name="Soop K."/>
            <person name="Spirin V."/>
            <person name="Szebenyi C."/>
            <person name="Tomsovsky M."/>
            <person name="Tulloss R.E."/>
            <person name="Uehling J."/>
            <person name="Grigoriev I.V."/>
            <person name="Vagvolgyi C."/>
            <person name="Papp T."/>
            <person name="Martin F.M."/>
            <person name="Miettinen O."/>
            <person name="Hibbett D.S."/>
            <person name="Nagy L.G."/>
        </authorList>
    </citation>
    <scope>NUCLEOTIDE SEQUENCE [LARGE SCALE GENOMIC DNA]</scope>
    <source>
        <strain evidence="2 3">CBS 962.96</strain>
    </source>
</reference>
<keyword evidence="1" id="KW-0472">Membrane</keyword>
<accession>A0A4S8LSA4</accession>
<organism evidence="2 3">
    <name type="scientific">Dendrothele bispora (strain CBS 962.96)</name>
    <dbReference type="NCBI Taxonomy" id="1314807"/>
    <lineage>
        <taxon>Eukaryota</taxon>
        <taxon>Fungi</taxon>
        <taxon>Dikarya</taxon>
        <taxon>Basidiomycota</taxon>
        <taxon>Agaricomycotina</taxon>
        <taxon>Agaricomycetes</taxon>
        <taxon>Agaricomycetidae</taxon>
        <taxon>Agaricales</taxon>
        <taxon>Agaricales incertae sedis</taxon>
        <taxon>Dendrothele</taxon>
    </lineage>
</organism>
<dbReference type="EMBL" id="ML179281">
    <property type="protein sequence ID" value="THU92376.1"/>
    <property type="molecule type" value="Genomic_DNA"/>
</dbReference>
<protein>
    <submittedName>
        <fullName evidence="2">Uncharacterized protein</fullName>
    </submittedName>
</protein>
<proteinExistence type="predicted"/>
<dbReference type="OrthoDB" id="3062801at2759"/>
<feature type="transmembrane region" description="Helical" evidence="1">
    <location>
        <begin position="166"/>
        <end position="186"/>
    </location>
</feature>
<keyword evidence="3" id="KW-1185">Reference proteome</keyword>
<feature type="transmembrane region" description="Helical" evidence="1">
    <location>
        <begin position="69"/>
        <end position="92"/>
    </location>
</feature>
<sequence length="194" mass="22072">MLPLPEEWTPGSPFVSPALMRFKHSWEEFIDSLLREWKTLNVVSALLLSAILTMFQVPDAATDPLTRTAALLSLICAIMSLSYGCMYIVRFGTMRSMYRASRWAEEAQKTKTFLWWNVWILLAMPVVFMSWSMIFFITAIICYVWRTGSVLDPPEREGLPPKAALGPRIAVTSLFVIGMVYFVLIVKTLKSYGS</sequence>
<gene>
    <name evidence="2" type="ORF">K435DRAFT_592210</name>
</gene>
<evidence type="ECO:0000313" key="2">
    <source>
        <dbReference type="EMBL" id="THU92376.1"/>
    </source>
</evidence>
<evidence type="ECO:0000256" key="1">
    <source>
        <dbReference type="SAM" id="Phobius"/>
    </source>
</evidence>
<name>A0A4S8LSA4_DENBC</name>
<dbReference type="Proteomes" id="UP000297245">
    <property type="component" value="Unassembled WGS sequence"/>
</dbReference>
<feature type="transmembrane region" description="Helical" evidence="1">
    <location>
        <begin position="113"/>
        <end position="146"/>
    </location>
</feature>
<feature type="non-terminal residue" evidence="2">
    <location>
        <position position="194"/>
    </location>
</feature>
<keyword evidence="1" id="KW-0812">Transmembrane</keyword>
<evidence type="ECO:0000313" key="3">
    <source>
        <dbReference type="Proteomes" id="UP000297245"/>
    </source>
</evidence>
<dbReference type="AlphaFoldDB" id="A0A4S8LSA4"/>
<keyword evidence="1" id="KW-1133">Transmembrane helix</keyword>